<dbReference type="PANTHER" id="PTHR10655:SF17">
    <property type="entry name" value="LYSOPHOSPHOLIPASE-LIKE PROTEIN 1"/>
    <property type="match status" value="1"/>
</dbReference>
<dbReference type="SUPFAM" id="SSF53474">
    <property type="entry name" value="alpha/beta-Hydrolases"/>
    <property type="match status" value="1"/>
</dbReference>
<comment type="caution">
    <text evidence="4">The sequence shown here is derived from an EMBL/GenBank/DDBJ whole genome shotgun (WGS) entry which is preliminary data.</text>
</comment>
<evidence type="ECO:0000313" key="4">
    <source>
        <dbReference type="EMBL" id="MFC5770120.1"/>
    </source>
</evidence>
<feature type="domain" description="Phospholipase/carboxylesterase/thioesterase" evidence="3">
    <location>
        <begin position="20"/>
        <end position="213"/>
    </location>
</feature>
<dbReference type="Proteomes" id="UP001595974">
    <property type="component" value="Unassembled WGS sequence"/>
</dbReference>
<name>A0ABW1AS81_9RHOO</name>
<evidence type="ECO:0000313" key="5">
    <source>
        <dbReference type="Proteomes" id="UP001595974"/>
    </source>
</evidence>
<reference evidence="5" key="1">
    <citation type="journal article" date="2019" name="Int. J. Syst. Evol. Microbiol.">
        <title>The Global Catalogue of Microorganisms (GCM) 10K type strain sequencing project: providing services to taxonomists for standard genome sequencing and annotation.</title>
        <authorList>
            <consortium name="The Broad Institute Genomics Platform"/>
            <consortium name="The Broad Institute Genome Sequencing Center for Infectious Disease"/>
            <person name="Wu L."/>
            <person name="Ma J."/>
        </authorList>
    </citation>
    <scope>NUCLEOTIDE SEQUENCE [LARGE SCALE GENOMIC DNA]</scope>
    <source>
        <strain evidence="5">SHR3</strain>
    </source>
</reference>
<dbReference type="InterPro" id="IPR029058">
    <property type="entry name" value="AB_hydrolase_fold"/>
</dbReference>
<dbReference type="PANTHER" id="PTHR10655">
    <property type="entry name" value="LYSOPHOSPHOLIPASE-RELATED"/>
    <property type="match status" value="1"/>
</dbReference>
<dbReference type="Gene3D" id="3.40.50.1820">
    <property type="entry name" value="alpha/beta hydrolase"/>
    <property type="match status" value="1"/>
</dbReference>
<dbReference type="InterPro" id="IPR003140">
    <property type="entry name" value="PLipase/COase/thioEstase"/>
</dbReference>
<dbReference type="InterPro" id="IPR050565">
    <property type="entry name" value="LYPA1-2/EST-like"/>
</dbReference>
<proteinExistence type="inferred from homology"/>
<comment type="similarity">
    <text evidence="1">Belongs to the AB hydrolase superfamily. AB hydrolase 2 family.</text>
</comment>
<keyword evidence="2 4" id="KW-0378">Hydrolase</keyword>
<protein>
    <submittedName>
        <fullName evidence="4">Alpha/beta hydrolase</fullName>
    </submittedName>
</protein>
<accession>A0ABW1AS81</accession>
<dbReference type="EMBL" id="JBHSOG010000048">
    <property type="protein sequence ID" value="MFC5770120.1"/>
    <property type="molecule type" value="Genomic_DNA"/>
</dbReference>
<gene>
    <name evidence="4" type="ORF">ACFPTN_12130</name>
</gene>
<evidence type="ECO:0000256" key="2">
    <source>
        <dbReference type="ARBA" id="ARBA00022801"/>
    </source>
</evidence>
<organism evidence="4 5">
    <name type="scientific">Thauera sinica</name>
    <dbReference type="NCBI Taxonomy" id="2665146"/>
    <lineage>
        <taxon>Bacteria</taxon>
        <taxon>Pseudomonadati</taxon>
        <taxon>Pseudomonadota</taxon>
        <taxon>Betaproteobacteria</taxon>
        <taxon>Rhodocyclales</taxon>
        <taxon>Zoogloeaceae</taxon>
        <taxon>Thauera</taxon>
    </lineage>
</organism>
<evidence type="ECO:0000259" key="3">
    <source>
        <dbReference type="Pfam" id="PF02230"/>
    </source>
</evidence>
<dbReference type="Pfam" id="PF02230">
    <property type="entry name" value="Abhydrolase_2"/>
    <property type="match status" value="1"/>
</dbReference>
<sequence length="224" mass="23763">MDLPPLTEDLSLPYRLREAHGAAAGLVLLMHGVGSNESSLAGLAALLPDDVAVALVRSPLEMAPGSYSAFTVEFTANGPVIDAAAAEDSRRRLQRFAGELQARTGIAPARTLAAGFSQGGIMAAGLALTCPQTVAGFAILSGRILPEIAPLIAPPEALAGLEALIAHGEQDDRLPVAWAQRSAELLRRLGVRFEERRYAARHEITRDMADDFAAWVRRLLAPRG</sequence>
<keyword evidence="5" id="KW-1185">Reference proteome</keyword>
<dbReference type="RefSeq" id="WP_096449559.1">
    <property type="nucleotide sequence ID" value="NZ_JBHSOG010000048.1"/>
</dbReference>
<dbReference type="GO" id="GO:0016787">
    <property type="term" value="F:hydrolase activity"/>
    <property type="evidence" value="ECO:0007669"/>
    <property type="project" value="UniProtKB-KW"/>
</dbReference>
<evidence type="ECO:0000256" key="1">
    <source>
        <dbReference type="ARBA" id="ARBA00006499"/>
    </source>
</evidence>